<evidence type="ECO:0000256" key="2">
    <source>
        <dbReference type="ARBA" id="ARBA00010879"/>
    </source>
</evidence>
<evidence type="ECO:0000313" key="13">
    <source>
        <dbReference type="Proteomes" id="UP001176940"/>
    </source>
</evidence>
<evidence type="ECO:0000313" key="12">
    <source>
        <dbReference type="EMBL" id="CAJ0948764.1"/>
    </source>
</evidence>
<evidence type="ECO:0000259" key="11">
    <source>
        <dbReference type="PROSITE" id="PS50878"/>
    </source>
</evidence>
<dbReference type="Proteomes" id="UP001176940">
    <property type="component" value="Unassembled WGS sequence"/>
</dbReference>
<dbReference type="CDD" id="cd01647">
    <property type="entry name" value="RT_LTR"/>
    <property type="match status" value="1"/>
</dbReference>
<feature type="domain" description="Reverse transcriptase" evidence="11">
    <location>
        <begin position="23"/>
        <end position="202"/>
    </location>
</feature>
<protein>
    <recommendedName>
        <fullName evidence="3">ribonuclease H</fullName>
        <ecNumber evidence="3">3.1.26.4</ecNumber>
    </recommendedName>
</protein>
<dbReference type="EC" id="3.1.26.4" evidence="3"/>
<dbReference type="SMART" id="SM00112">
    <property type="entry name" value="CA"/>
    <property type="match status" value="1"/>
</dbReference>
<dbReference type="InterPro" id="IPR002126">
    <property type="entry name" value="Cadherin-like_dom"/>
</dbReference>
<gene>
    <name evidence="12" type="ORF">RIMI_LOCUS12299418</name>
</gene>
<evidence type="ECO:0000256" key="5">
    <source>
        <dbReference type="ARBA" id="ARBA00022989"/>
    </source>
</evidence>
<keyword evidence="13" id="KW-1185">Reference proteome</keyword>
<comment type="similarity">
    <text evidence="2">Belongs to the beta type-B retroviral polymerase family. HERV class-II K(HML-2) pol subfamily.</text>
</comment>
<evidence type="ECO:0000256" key="7">
    <source>
        <dbReference type="PROSITE-ProRule" id="PRU00043"/>
    </source>
</evidence>
<keyword evidence="4 9" id="KW-0812">Transmembrane</keyword>
<dbReference type="PROSITE" id="PS50268">
    <property type="entry name" value="CADHERIN_2"/>
    <property type="match status" value="1"/>
</dbReference>
<evidence type="ECO:0000256" key="3">
    <source>
        <dbReference type="ARBA" id="ARBA00012180"/>
    </source>
</evidence>
<dbReference type="InterPro" id="IPR000477">
    <property type="entry name" value="RT_dom"/>
</dbReference>
<keyword evidence="6 9" id="KW-0472">Membrane</keyword>
<dbReference type="InterPro" id="IPR027397">
    <property type="entry name" value="Catenin-bd_sf"/>
</dbReference>
<feature type="transmembrane region" description="Helical" evidence="9">
    <location>
        <begin position="444"/>
        <end position="465"/>
    </location>
</feature>
<dbReference type="InterPro" id="IPR053134">
    <property type="entry name" value="RNA-dir_DNA_polymerase"/>
</dbReference>
<dbReference type="EMBL" id="CAUEEQ010028984">
    <property type="protein sequence ID" value="CAJ0948764.1"/>
    <property type="molecule type" value="Genomic_DNA"/>
</dbReference>
<dbReference type="InterPro" id="IPR043128">
    <property type="entry name" value="Rev_trsase/Diguanyl_cyclase"/>
</dbReference>
<comment type="caution">
    <text evidence="12">The sequence shown here is derived from an EMBL/GenBank/DDBJ whole genome shotgun (WGS) entry which is preliminary data.</text>
</comment>
<dbReference type="PROSITE" id="PS50878">
    <property type="entry name" value="RT_POL"/>
    <property type="match status" value="1"/>
</dbReference>
<evidence type="ECO:0000256" key="1">
    <source>
        <dbReference type="ARBA" id="ARBA00004370"/>
    </source>
</evidence>
<dbReference type="CDD" id="cd11304">
    <property type="entry name" value="Cadherin_repeat"/>
    <property type="match status" value="1"/>
</dbReference>
<dbReference type="PANTHER" id="PTHR24559">
    <property type="entry name" value="TRANSPOSON TY3-I GAG-POL POLYPROTEIN"/>
    <property type="match status" value="1"/>
</dbReference>
<evidence type="ECO:0000259" key="10">
    <source>
        <dbReference type="PROSITE" id="PS50268"/>
    </source>
</evidence>
<dbReference type="InterPro" id="IPR015919">
    <property type="entry name" value="Cadherin-like_sf"/>
</dbReference>
<dbReference type="PANTHER" id="PTHR24559:SF440">
    <property type="entry name" value="RIBONUCLEASE H"/>
    <property type="match status" value="1"/>
</dbReference>
<comment type="subcellular location">
    <subcellularLocation>
        <location evidence="1">Membrane</location>
    </subcellularLocation>
</comment>
<evidence type="ECO:0000256" key="4">
    <source>
        <dbReference type="ARBA" id="ARBA00022692"/>
    </source>
</evidence>
<dbReference type="InterPro" id="IPR000233">
    <property type="entry name" value="Cadherin_Y-type_LIR"/>
</dbReference>
<evidence type="ECO:0000256" key="9">
    <source>
        <dbReference type="SAM" id="Phobius"/>
    </source>
</evidence>
<keyword evidence="7" id="KW-0106">Calcium</keyword>
<sequence length="616" mass="69994">MRFFHHLRMRFKRCGFKRKCETSLSQLKKLIALSGRNTFLSIQKKNGELRPCIDYRGLNAITIKNKYPLPLISELFDRLRGAKIFTKLDLRGAYNLIRICEGDEWKTAFNTKDGHYEYLVMPFGLCNAPAVFQDFVNHIFRDMLSTSVVVYLDDILIFSPDIDSHRRDVGRVFELLWANSLYAKLEKCVLEQESLPFLGYIISAQGLAMDPAKLQAVMDWQEPHSLKVVQRFMGFINYYRQFIPHFSTLVAPLVTLTKKGANPKSWSEGVSKAFSSIKSHFASAPILHRPDVGITDTFHVSLLKPDYMSRFSESSTGTSGSSTDDCEVFVSLQLIQTVSAVDKDEPPRGHTFFFEMLPEFSINPNFTVVDNKDNTASILTKRNRYNRHKISAYTLPVIIFDNDYPVQSSTETLTIQVCSCDNKGNVQTCSAEAFFLPAGLSTGALVAILLCIIILLTLVVIFAALKRHRKKEPLIVSKDDVRDNVVTYNDEGGGEEDTQAFDIGALRNPEAREENKLRRDIIPDTIFHIQRPTPLWENVDVQDFIQRRINENDADATAPPYDSLATYAYEGNDSIAESLSSLESHEVNENHDYQYLNDWGPRFKKLADMYGGDESD</sequence>
<keyword evidence="5 9" id="KW-1133">Transmembrane helix</keyword>
<dbReference type="InterPro" id="IPR043502">
    <property type="entry name" value="DNA/RNA_pol_sf"/>
</dbReference>
<comment type="function">
    <text evidence="8">Cadherins are calcium-dependent cell adhesion proteins.</text>
</comment>
<dbReference type="Gene3D" id="3.30.70.270">
    <property type="match status" value="2"/>
</dbReference>
<reference evidence="12" key="1">
    <citation type="submission" date="2023-07" db="EMBL/GenBank/DDBJ databases">
        <authorList>
            <person name="Stuckert A."/>
        </authorList>
    </citation>
    <scope>NUCLEOTIDE SEQUENCE</scope>
</reference>
<dbReference type="SUPFAM" id="SSF56672">
    <property type="entry name" value="DNA/RNA polymerases"/>
    <property type="match status" value="1"/>
</dbReference>
<dbReference type="Gene3D" id="3.10.10.10">
    <property type="entry name" value="HIV Type 1 Reverse Transcriptase, subunit A, domain 1"/>
    <property type="match status" value="1"/>
</dbReference>
<dbReference type="Pfam" id="PF01049">
    <property type="entry name" value="CADH_Y-type_LIR"/>
    <property type="match status" value="1"/>
</dbReference>
<evidence type="ECO:0000256" key="8">
    <source>
        <dbReference type="RuleBase" id="RU004357"/>
    </source>
</evidence>
<organism evidence="12 13">
    <name type="scientific">Ranitomeya imitator</name>
    <name type="common">mimic poison frog</name>
    <dbReference type="NCBI Taxonomy" id="111125"/>
    <lineage>
        <taxon>Eukaryota</taxon>
        <taxon>Metazoa</taxon>
        <taxon>Chordata</taxon>
        <taxon>Craniata</taxon>
        <taxon>Vertebrata</taxon>
        <taxon>Euteleostomi</taxon>
        <taxon>Amphibia</taxon>
        <taxon>Batrachia</taxon>
        <taxon>Anura</taxon>
        <taxon>Neobatrachia</taxon>
        <taxon>Hyloidea</taxon>
        <taxon>Dendrobatidae</taxon>
        <taxon>Dendrobatinae</taxon>
        <taxon>Ranitomeya</taxon>
    </lineage>
</organism>
<name>A0ABN9LRF6_9NEOB</name>
<evidence type="ECO:0000256" key="6">
    <source>
        <dbReference type="ARBA" id="ARBA00023136"/>
    </source>
</evidence>
<dbReference type="Gene3D" id="4.10.900.10">
    <property type="entry name" value="TCF3-CBD (Catenin binding domain)"/>
    <property type="match status" value="1"/>
</dbReference>
<proteinExistence type="inferred from homology"/>
<dbReference type="Pfam" id="PF00078">
    <property type="entry name" value="RVT_1"/>
    <property type="match status" value="1"/>
</dbReference>
<dbReference type="Gene3D" id="2.60.40.60">
    <property type="entry name" value="Cadherins"/>
    <property type="match status" value="1"/>
</dbReference>
<accession>A0ABN9LRF6</accession>
<dbReference type="SUPFAM" id="SSF49313">
    <property type="entry name" value="Cadherin-like"/>
    <property type="match status" value="1"/>
</dbReference>
<feature type="domain" description="Cadherin" evidence="10">
    <location>
        <begin position="335"/>
        <end position="434"/>
    </location>
</feature>